<dbReference type="PROSITE" id="PS50231">
    <property type="entry name" value="RICIN_B_LECTIN"/>
    <property type="match status" value="1"/>
</dbReference>
<feature type="region of interest" description="Disordered" evidence="1">
    <location>
        <begin position="251"/>
        <end position="276"/>
    </location>
</feature>
<dbReference type="GO" id="GO:0005886">
    <property type="term" value="C:plasma membrane"/>
    <property type="evidence" value="ECO:0007669"/>
    <property type="project" value="InterPro"/>
</dbReference>
<dbReference type="Pfam" id="PF24562">
    <property type="entry name" value="CysR_MRC2_N"/>
    <property type="match status" value="1"/>
</dbReference>
<dbReference type="InterPro" id="IPR035992">
    <property type="entry name" value="Ricin_B-like_lectins"/>
</dbReference>
<feature type="chain" id="PRO_5035917811" description="Ricin B lectin domain-containing protein" evidence="3">
    <location>
        <begin position="24"/>
        <end position="311"/>
    </location>
</feature>
<keyword evidence="3" id="KW-0732">Signal</keyword>
<feature type="domain" description="Ricin B lectin" evidence="4">
    <location>
        <begin position="23"/>
        <end position="133"/>
    </location>
</feature>
<evidence type="ECO:0000259" key="4">
    <source>
        <dbReference type="SMART" id="SM00458"/>
    </source>
</evidence>
<evidence type="ECO:0000313" key="6">
    <source>
        <dbReference type="Proteomes" id="UP000752171"/>
    </source>
</evidence>
<dbReference type="GO" id="GO:0015721">
    <property type="term" value="P:bile acid and bile salt transport"/>
    <property type="evidence" value="ECO:0007669"/>
    <property type="project" value="InterPro"/>
</dbReference>
<dbReference type="EMBL" id="JAICCE010000016">
    <property type="protein sequence ID" value="KAG9266509.1"/>
    <property type="molecule type" value="Genomic_DNA"/>
</dbReference>
<keyword evidence="2" id="KW-1133">Transmembrane helix</keyword>
<keyword evidence="2" id="KW-0472">Membrane</keyword>
<evidence type="ECO:0000256" key="3">
    <source>
        <dbReference type="SAM" id="SignalP"/>
    </source>
</evidence>
<evidence type="ECO:0000313" key="5">
    <source>
        <dbReference type="EMBL" id="KAG9266509.1"/>
    </source>
</evidence>
<proteinExistence type="predicted"/>
<evidence type="ECO:0000256" key="2">
    <source>
        <dbReference type="SAM" id="Phobius"/>
    </source>
</evidence>
<reference evidence="5 6" key="1">
    <citation type="submission" date="2021-07" db="EMBL/GenBank/DDBJ databases">
        <authorList>
            <person name="Imarazene B."/>
            <person name="Zahm M."/>
            <person name="Klopp C."/>
            <person name="Cabau C."/>
            <person name="Beille S."/>
            <person name="Jouanno E."/>
            <person name="Castinel A."/>
            <person name="Lluch J."/>
            <person name="Gil L."/>
            <person name="Kuchtly C."/>
            <person name="Lopez Roques C."/>
            <person name="Donnadieu C."/>
            <person name="Parrinello H."/>
            <person name="Journot L."/>
            <person name="Du K."/>
            <person name="Schartl M."/>
            <person name="Retaux S."/>
            <person name="Guiguen Y."/>
        </authorList>
    </citation>
    <scope>NUCLEOTIDE SEQUENCE [LARGE SCALE GENOMIC DNA]</scope>
    <source>
        <strain evidence="5">Pach_M1</strain>
        <tissue evidence="5">Testis</tissue>
    </source>
</reference>
<dbReference type="InterPro" id="IPR029387">
    <property type="entry name" value="OSTbeta"/>
</dbReference>
<dbReference type="Proteomes" id="UP000752171">
    <property type="component" value="Unassembled WGS sequence"/>
</dbReference>
<dbReference type="PANTHER" id="PTHR36129:SF3">
    <property type="match status" value="1"/>
</dbReference>
<dbReference type="GO" id="GO:0022857">
    <property type="term" value="F:transmembrane transporter activity"/>
    <property type="evidence" value="ECO:0007669"/>
    <property type="project" value="InterPro"/>
</dbReference>
<gene>
    <name evidence="5" type="ORF">AMEX_G19149</name>
</gene>
<dbReference type="SUPFAM" id="SSF50370">
    <property type="entry name" value="Ricin B-like lectins"/>
    <property type="match status" value="1"/>
</dbReference>
<dbReference type="PANTHER" id="PTHR36129">
    <property type="entry name" value="ORGANIC SOLUTE TRANSPORTER SUBUNIT BETA-RELATED"/>
    <property type="match status" value="1"/>
</dbReference>
<dbReference type="CDD" id="cd23385">
    <property type="entry name" value="beta-trefoil_Ricin_MRC-like"/>
    <property type="match status" value="1"/>
</dbReference>
<feature type="transmembrane region" description="Helical" evidence="2">
    <location>
        <begin position="187"/>
        <end position="212"/>
    </location>
</feature>
<keyword evidence="2" id="KW-0812">Transmembrane</keyword>
<dbReference type="GO" id="GO:0046982">
    <property type="term" value="F:protein heterodimerization activity"/>
    <property type="evidence" value="ECO:0007669"/>
    <property type="project" value="InterPro"/>
</dbReference>
<comment type="caution">
    <text evidence="5">The sequence shown here is derived from an EMBL/GenBank/DDBJ whole genome shotgun (WGS) entry which is preliminary data.</text>
</comment>
<evidence type="ECO:0000256" key="1">
    <source>
        <dbReference type="SAM" id="MobiDB-lite"/>
    </source>
</evidence>
<dbReference type="Pfam" id="PF15048">
    <property type="entry name" value="OSTbeta"/>
    <property type="match status" value="1"/>
</dbReference>
<name>A0A8T2L5K2_ASTMX</name>
<accession>A0A8T2L5K2</accession>
<dbReference type="InterPro" id="IPR000772">
    <property type="entry name" value="Ricin_B_lectin"/>
</dbReference>
<dbReference type="SMART" id="SM00458">
    <property type="entry name" value="RICIN"/>
    <property type="match status" value="1"/>
</dbReference>
<dbReference type="Gene3D" id="2.80.10.50">
    <property type="match status" value="1"/>
</dbReference>
<dbReference type="AlphaFoldDB" id="A0A8T2L5K2"/>
<feature type="signal peptide" evidence="3">
    <location>
        <begin position="1"/>
        <end position="23"/>
    </location>
</feature>
<protein>
    <recommendedName>
        <fullName evidence="4">Ricin B lectin domain-containing protein</fullName>
    </recommendedName>
</protein>
<sequence>MAQLQEMLQLWMALCLMWQGAHSFMVHNAVESLCLEDSLRDAGVQLRRCSLDSELQQWLWTERWFLLNVGTHRCLSGLQDDPIQTVECDGGDHLQWQCTNHRLISVNRSLELSAQTGRLSLTSRGINTRWKSLDEGDICQEKLRSRRQSEPGEFEFSEEDRAHMPHTMTEEQREFLKWFYRTEDSTLWVFSMLVLSFLALLLGCVLLVMGVMGNRNRRKLAKYKASASAVSTPMKVEMEELQIITHENQDENHSYTAPMQDSHLENNESTGGANETEALKPGEIIVSWKDGNVSNLYPESLEDRVDENVQQ</sequence>
<organism evidence="5 6">
    <name type="scientific">Astyanax mexicanus</name>
    <name type="common">Blind cave fish</name>
    <name type="synonym">Astyanax fasciatus mexicanus</name>
    <dbReference type="NCBI Taxonomy" id="7994"/>
    <lineage>
        <taxon>Eukaryota</taxon>
        <taxon>Metazoa</taxon>
        <taxon>Chordata</taxon>
        <taxon>Craniata</taxon>
        <taxon>Vertebrata</taxon>
        <taxon>Euteleostomi</taxon>
        <taxon>Actinopterygii</taxon>
        <taxon>Neopterygii</taxon>
        <taxon>Teleostei</taxon>
        <taxon>Ostariophysi</taxon>
        <taxon>Characiformes</taxon>
        <taxon>Characoidei</taxon>
        <taxon>Acestrorhamphidae</taxon>
        <taxon>Acestrorhamphinae</taxon>
        <taxon>Astyanax</taxon>
    </lineage>
</organism>
<dbReference type="InterPro" id="IPR052678">
    <property type="entry name" value="OST-beta_subunit"/>
</dbReference>